<evidence type="ECO:0000256" key="1">
    <source>
        <dbReference type="ARBA" id="ARBA00022723"/>
    </source>
</evidence>
<accession>A0A6H5HYW1</accession>
<feature type="region of interest" description="Disordered" evidence="5">
    <location>
        <begin position="64"/>
        <end position="88"/>
    </location>
</feature>
<evidence type="ECO:0000256" key="5">
    <source>
        <dbReference type="SAM" id="MobiDB-lite"/>
    </source>
</evidence>
<keyword evidence="6" id="KW-0732">Signal</keyword>
<evidence type="ECO:0000313" key="8">
    <source>
        <dbReference type="EMBL" id="CAB0029542.1"/>
    </source>
</evidence>
<feature type="chain" id="PRO_5026280361" description="C2H2-type domain-containing protein" evidence="6">
    <location>
        <begin position="26"/>
        <end position="499"/>
    </location>
</feature>
<dbReference type="GO" id="GO:0000981">
    <property type="term" value="F:DNA-binding transcription factor activity, RNA polymerase II-specific"/>
    <property type="evidence" value="ECO:0007669"/>
    <property type="project" value="TreeGrafter"/>
</dbReference>
<dbReference type="PANTHER" id="PTHR23235:SF120">
    <property type="entry name" value="KRUPPEL-LIKE FACTOR 15"/>
    <property type="match status" value="1"/>
</dbReference>
<gene>
    <name evidence="8" type="ORF">TBRA_LOCUS1572</name>
</gene>
<dbReference type="InterPro" id="IPR036236">
    <property type="entry name" value="Znf_C2H2_sf"/>
</dbReference>
<dbReference type="InterPro" id="IPR013087">
    <property type="entry name" value="Znf_C2H2_type"/>
</dbReference>
<dbReference type="PROSITE" id="PS50157">
    <property type="entry name" value="ZINC_FINGER_C2H2_2"/>
    <property type="match status" value="1"/>
</dbReference>
<evidence type="ECO:0000313" key="9">
    <source>
        <dbReference type="Proteomes" id="UP000479190"/>
    </source>
</evidence>
<evidence type="ECO:0000256" key="4">
    <source>
        <dbReference type="PROSITE-ProRule" id="PRU00042"/>
    </source>
</evidence>
<dbReference type="Gene3D" id="3.30.160.60">
    <property type="entry name" value="Classic Zinc Finger"/>
    <property type="match status" value="1"/>
</dbReference>
<dbReference type="PROSITE" id="PS00028">
    <property type="entry name" value="ZINC_FINGER_C2H2_1"/>
    <property type="match status" value="1"/>
</dbReference>
<sequence>MFFFARFILYRVLCTLSSISSPAASIFVRNVRAAGRYILKANGGLTWNRRKKIALRYRALAKRNKSKRKVSSSARKDMKERKSALPRNQCQRLRSSSLPGVPHTDFSFVIVFHARGLFPRCAARASRYYYWPCATFRAVSRTFQRAIHHRSNCYIRAGRFLYIRIAVYNDLCALYIMQVTNTACESVAATSTVGTRISPTLPLADIVREREQHERERTRRHADSRSPAGDAVATTTTTTTAAAPHRSSIAPPASHHHHRHHHPHPHPPPPAAPQHHHHHQATRARAERERQRERERERERQQQQQQSVCSIEADPVFVSSSAAFLALQKIKEASLGVYHNKRPALAPGLGLSSRGNSVPPVAQQHQIVSAASVATNNNSINNNNNNISNNNNNNTSNNNNNNNNGTSISSSIDGECGDALKRRKVHRCDVAGCDKVYTKSSHLKAHKRTHTARVYTCARLYSCTRIYIRGPEIASRASFLPCARVYGARGIFIIQDLKY</sequence>
<dbReference type="Proteomes" id="UP000479190">
    <property type="component" value="Unassembled WGS sequence"/>
</dbReference>
<feature type="signal peptide" evidence="6">
    <location>
        <begin position="1"/>
        <end position="25"/>
    </location>
</feature>
<proteinExistence type="predicted"/>
<feature type="region of interest" description="Disordered" evidence="5">
    <location>
        <begin position="376"/>
        <end position="406"/>
    </location>
</feature>
<feature type="domain" description="C2H2-type" evidence="7">
    <location>
        <begin position="426"/>
        <end position="455"/>
    </location>
</feature>
<evidence type="ECO:0000259" key="7">
    <source>
        <dbReference type="PROSITE" id="PS50157"/>
    </source>
</evidence>
<dbReference type="SMART" id="SM00355">
    <property type="entry name" value="ZnF_C2H2"/>
    <property type="match status" value="1"/>
</dbReference>
<feature type="region of interest" description="Disordered" evidence="5">
    <location>
        <begin position="204"/>
        <end position="309"/>
    </location>
</feature>
<evidence type="ECO:0000256" key="6">
    <source>
        <dbReference type="SAM" id="SignalP"/>
    </source>
</evidence>
<evidence type="ECO:0000256" key="3">
    <source>
        <dbReference type="ARBA" id="ARBA00022833"/>
    </source>
</evidence>
<dbReference type="GO" id="GO:0008270">
    <property type="term" value="F:zinc ion binding"/>
    <property type="evidence" value="ECO:0007669"/>
    <property type="project" value="UniProtKB-KW"/>
</dbReference>
<keyword evidence="2 4" id="KW-0863">Zinc-finger</keyword>
<keyword evidence="3" id="KW-0862">Zinc</keyword>
<dbReference type="FunFam" id="3.30.160.60:FF:000021">
    <property type="entry name" value="Basic krueppel-like factor 3"/>
    <property type="match status" value="1"/>
</dbReference>
<dbReference type="AlphaFoldDB" id="A0A6H5HYW1"/>
<feature type="compositionally biased region" description="Low complexity" evidence="5">
    <location>
        <begin position="233"/>
        <end position="253"/>
    </location>
</feature>
<feature type="compositionally biased region" description="Basic residues" evidence="5">
    <location>
        <begin position="254"/>
        <end position="265"/>
    </location>
</feature>
<name>A0A6H5HYW1_9HYME</name>
<keyword evidence="9" id="KW-1185">Reference proteome</keyword>
<evidence type="ECO:0000256" key="2">
    <source>
        <dbReference type="ARBA" id="ARBA00022771"/>
    </source>
</evidence>
<dbReference type="SUPFAM" id="SSF57667">
    <property type="entry name" value="beta-beta-alpha zinc fingers"/>
    <property type="match status" value="1"/>
</dbReference>
<dbReference type="GO" id="GO:0000978">
    <property type="term" value="F:RNA polymerase II cis-regulatory region sequence-specific DNA binding"/>
    <property type="evidence" value="ECO:0007669"/>
    <property type="project" value="TreeGrafter"/>
</dbReference>
<dbReference type="OrthoDB" id="4748970at2759"/>
<feature type="compositionally biased region" description="Basic and acidic residues" evidence="5">
    <location>
        <begin position="74"/>
        <end position="83"/>
    </location>
</feature>
<reference evidence="8 9" key="1">
    <citation type="submission" date="2020-02" db="EMBL/GenBank/DDBJ databases">
        <authorList>
            <person name="Ferguson B K."/>
        </authorList>
    </citation>
    <scope>NUCLEOTIDE SEQUENCE [LARGE SCALE GENOMIC DNA]</scope>
</reference>
<dbReference type="PANTHER" id="PTHR23235">
    <property type="entry name" value="KRUEPPEL-LIKE TRANSCRIPTION FACTOR"/>
    <property type="match status" value="1"/>
</dbReference>
<feature type="compositionally biased region" description="Basic and acidic residues" evidence="5">
    <location>
        <begin position="206"/>
        <end position="224"/>
    </location>
</feature>
<feature type="compositionally biased region" description="Basic and acidic residues" evidence="5">
    <location>
        <begin position="284"/>
        <end position="301"/>
    </location>
</feature>
<organism evidence="8 9">
    <name type="scientific">Trichogramma brassicae</name>
    <dbReference type="NCBI Taxonomy" id="86971"/>
    <lineage>
        <taxon>Eukaryota</taxon>
        <taxon>Metazoa</taxon>
        <taxon>Ecdysozoa</taxon>
        <taxon>Arthropoda</taxon>
        <taxon>Hexapoda</taxon>
        <taxon>Insecta</taxon>
        <taxon>Pterygota</taxon>
        <taxon>Neoptera</taxon>
        <taxon>Endopterygota</taxon>
        <taxon>Hymenoptera</taxon>
        <taxon>Apocrita</taxon>
        <taxon>Proctotrupomorpha</taxon>
        <taxon>Chalcidoidea</taxon>
        <taxon>Trichogrammatidae</taxon>
        <taxon>Trichogramma</taxon>
    </lineage>
</organism>
<protein>
    <recommendedName>
        <fullName evidence="7">C2H2-type domain-containing protein</fullName>
    </recommendedName>
</protein>
<keyword evidence="1" id="KW-0479">Metal-binding</keyword>
<dbReference type="EMBL" id="CADCXV010000335">
    <property type="protein sequence ID" value="CAB0029542.1"/>
    <property type="molecule type" value="Genomic_DNA"/>
</dbReference>